<evidence type="ECO:0000313" key="10">
    <source>
        <dbReference type="Proteomes" id="UP000005778"/>
    </source>
</evidence>
<dbReference type="PANTHER" id="PTHR30026">
    <property type="entry name" value="OUTER MEMBRANE PROTEIN TOLC"/>
    <property type="match status" value="1"/>
</dbReference>
<dbReference type="InterPro" id="IPR051906">
    <property type="entry name" value="TolC-like"/>
</dbReference>
<reference evidence="9 10" key="2">
    <citation type="submission" date="2012-02" db="EMBL/GenBank/DDBJ databases">
        <title>Improved High-Quality Draft sequence of Desulfobacter postgatei 2ac9.</title>
        <authorList>
            <consortium name="US DOE Joint Genome Institute"/>
            <person name="Lucas S."/>
            <person name="Han J."/>
            <person name="Lapidus A."/>
            <person name="Cheng J.-F."/>
            <person name="Goodwin L."/>
            <person name="Pitluck S."/>
            <person name="Peters L."/>
            <person name="Ovchinnikova G."/>
            <person name="Held B."/>
            <person name="Detter J.C."/>
            <person name="Han C."/>
            <person name="Tapia R."/>
            <person name="Land M."/>
            <person name="Hauser L."/>
            <person name="Kyrpides N."/>
            <person name="Ivanova N."/>
            <person name="Pagani I."/>
            <person name="Orellana R."/>
            <person name="Lovley D."/>
            <person name="Woyke T."/>
        </authorList>
    </citation>
    <scope>NUCLEOTIDE SEQUENCE [LARGE SCALE GENOMIC DNA]</scope>
    <source>
        <strain evidence="9 10">2ac9</strain>
    </source>
</reference>
<sequence>MKRFGSYIGFGLMLTLFLGAATGPAWAGEQKMTLAQCLKAGMENNPSLKASRFDVDISTHGIKEARADFLPSVSSSYSMTPIRSISAKGSSDPDYVDKDVRSFSIRLTQILYAGSRITNTYQRARISEELAKTEMELAGMELAYRIETTFYKLMKAKQDVITTQESVNRLTESVKSAEAFLKRELVPWVNVLQARVDLADAQDLYKIAKNDVNRQRVELFALMNQTMDPAIEFSGRLNPLLATEPVFDDSLKYALENRPDIKSLAYQLEIADKNAKIAIGKYLPTVKFDVGYYDRDDEYEQWVEQNKTNRYWSGGVTASWDLFDGGRAWYEKEKYNTQAQKISALIEDAKNAIATGIYNALYSMNEAKQRIKSCAEGLTAANEYYDVEENRLKAGLSTIPSLLDAQDRLLRAQANETRATLDYQLAVSELKFYTGKEDIE</sequence>
<dbReference type="Proteomes" id="UP000005778">
    <property type="component" value="Chromosome"/>
</dbReference>
<evidence type="ECO:0000256" key="2">
    <source>
        <dbReference type="ARBA" id="ARBA00007613"/>
    </source>
</evidence>
<reference evidence="9 10" key="1">
    <citation type="submission" date="2011-09" db="EMBL/GenBank/DDBJ databases">
        <authorList>
            <consortium name="US DOE Joint Genome Institute (JGI-PGF)"/>
            <person name="Lucas S."/>
            <person name="Han J."/>
            <person name="Lapidus A."/>
            <person name="Cheng J.-F."/>
            <person name="Goodwin L."/>
            <person name="Pitluck S."/>
            <person name="Peters L."/>
            <person name="Land M.L."/>
            <person name="Hauser L."/>
            <person name="Orellana R."/>
            <person name="Lovley D."/>
            <person name="Woyke T.J."/>
        </authorList>
    </citation>
    <scope>NUCLEOTIDE SEQUENCE [LARGE SCALE GENOMIC DNA]</scope>
    <source>
        <strain evidence="9 10">2ac9</strain>
    </source>
</reference>
<dbReference type="AlphaFoldDB" id="I5B1T3"/>
<keyword evidence="4" id="KW-1134">Transmembrane beta strand</keyword>
<keyword evidence="3" id="KW-0813">Transport</keyword>
<dbReference type="Gene3D" id="1.20.1600.10">
    <property type="entry name" value="Outer membrane efflux proteins (OEP)"/>
    <property type="match status" value="1"/>
</dbReference>
<name>I5B1T3_9BACT</name>
<keyword evidence="6" id="KW-0472">Membrane</keyword>
<feature type="chain" id="PRO_5003699621" evidence="8">
    <location>
        <begin position="28"/>
        <end position="440"/>
    </location>
</feature>
<keyword evidence="8" id="KW-0732">Signal</keyword>
<dbReference type="InterPro" id="IPR003423">
    <property type="entry name" value="OMP_efflux"/>
</dbReference>
<dbReference type="EMBL" id="CM001488">
    <property type="protein sequence ID" value="EIM63446.1"/>
    <property type="molecule type" value="Genomic_DNA"/>
</dbReference>
<evidence type="ECO:0000256" key="6">
    <source>
        <dbReference type="ARBA" id="ARBA00023136"/>
    </source>
</evidence>
<protein>
    <submittedName>
        <fullName evidence="9">Outer membrane protein</fullName>
    </submittedName>
</protein>
<evidence type="ECO:0000313" key="9">
    <source>
        <dbReference type="EMBL" id="EIM63446.1"/>
    </source>
</evidence>
<dbReference type="PANTHER" id="PTHR30026:SF20">
    <property type="entry name" value="OUTER MEMBRANE PROTEIN TOLC"/>
    <property type="match status" value="1"/>
</dbReference>
<evidence type="ECO:0000256" key="4">
    <source>
        <dbReference type="ARBA" id="ARBA00022452"/>
    </source>
</evidence>
<dbReference type="eggNOG" id="COG1538">
    <property type="taxonomic scope" value="Bacteria"/>
</dbReference>
<gene>
    <name evidence="9" type="ORF">DespoDRAFT_01510</name>
</gene>
<keyword evidence="10" id="KW-1185">Reference proteome</keyword>
<feature type="signal peptide" evidence="8">
    <location>
        <begin position="1"/>
        <end position="27"/>
    </location>
</feature>
<evidence type="ECO:0000256" key="7">
    <source>
        <dbReference type="ARBA" id="ARBA00023237"/>
    </source>
</evidence>
<dbReference type="SUPFAM" id="SSF56954">
    <property type="entry name" value="Outer membrane efflux proteins (OEP)"/>
    <property type="match status" value="1"/>
</dbReference>
<proteinExistence type="inferred from homology"/>
<dbReference type="GO" id="GO:0009279">
    <property type="term" value="C:cell outer membrane"/>
    <property type="evidence" value="ECO:0007669"/>
    <property type="project" value="UniProtKB-SubCell"/>
</dbReference>
<keyword evidence="7" id="KW-0998">Cell outer membrane</keyword>
<dbReference type="HOGENOM" id="CLU_012817_11_0_7"/>
<dbReference type="GO" id="GO:1990281">
    <property type="term" value="C:efflux pump complex"/>
    <property type="evidence" value="ECO:0007669"/>
    <property type="project" value="TreeGrafter"/>
</dbReference>
<dbReference type="STRING" id="879212.DespoDRAFT_01510"/>
<keyword evidence="5" id="KW-0812">Transmembrane</keyword>
<evidence type="ECO:0000256" key="1">
    <source>
        <dbReference type="ARBA" id="ARBA00004442"/>
    </source>
</evidence>
<dbReference type="GO" id="GO:0015562">
    <property type="term" value="F:efflux transmembrane transporter activity"/>
    <property type="evidence" value="ECO:0007669"/>
    <property type="project" value="InterPro"/>
</dbReference>
<evidence type="ECO:0000256" key="3">
    <source>
        <dbReference type="ARBA" id="ARBA00022448"/>
    </source>
</evidence>
<dbReference type="GO" id="GO:0015288">
    <property type="term" value="F:porin activity"/>
    <property type="evidence" value="ECO:0007669"/>
    <property type="project" value="TreeGrafter"/>
</dbReference>
<dbReference type="Pfam" id="PF02321">
    <property type="entry name" value="OEP"/>
    <property type="match status" value="2"/>
</dbReference>
<dbReference type="RefSeq" id="WP_004072525.1">
    <property type="nucleotide sequence ID" value="NZ_CM001488.1"/>
</dbReference>
<accession>I5B1T3</accession>
<evidence type="ECO:0000256" key="8">
    <source>
        <dbReference type="SAM" id="SignalP"/>
    </source>
</evidence>
<evidence type="ECO:0000256" key="5">
    <source>
        <dbReference type="ARBA" id="ARBA00022692"/>
    </source>
</evidence>
<organism evidence="9 10">
    <name type="scientific">Desulfobacter postgatei 2ac9</name>
    <dbReference type="NCBI Taxonomy" id="879212"/>
    <lineage>
        <taxon>Bacteria</taxon>
        <taxon>Pseudomonadati</taxon>
        <taxon>Thermodesulfobacteriota</taxon>
        <taxon>Desulfobacteria</taxon>
        <taxon>Desulfobacterales</taxon>
        <taxon>Desulfobacteraceae</taxon>
        <taxon>Desulfobacter</taxon>
    </lineage>
</organism>
<comment type="similarity">
    <text evidence="2">Belongs to the outer membrane factor (OMF) (TC 1.B.17) family.</text>
</comment>
<comment type="subcellular location">
    <subcellularLocation>
        <location evidence="1">Cell outer membrane</location>
    </subcellularLocation>
</comment>